<sequence>MRLSWIRNCIKKALDVFEDDPATSLSCSSHHLHKIACYSTS</sequence>
<accession>A0A0Q3G6F7</accession>
<protein>
    <submittedName>
        <fullName evidence="1 2">Uncharacterized protein</fullName>
    </submittedName>
</protein>
<organism evidence="1">
    <name type="scientific">Brachypodium distachyon</name>
    <name type="common">Purple false brome</name>
    <name type="synonym">Trachynia distachya</name>
    <dbReference type="NCBI Taxonomy" id="15368"/>
    <lineage>
        <taxon>Eukaryota</taxon>
        <taxon>Viridiplantae</taxon>
        <taxon>Streptophyta</taxon>
        <taxon>Embryophyta</taxon>
        <taxon>Tracheophyta</taxon>
        <taxon>Spermatophyta</taxon>
        <taxon>Magnoliopsida</taxon>
        <taxon>Liliopsida</taxon>
        <taxon>Poales</taxon>
        <taxon>Poaceae</taxon>
        <taxon>BOP clade</taxon>
        <taxon>Pooideae</taxon>
        <taxon>Stipodae</taxon>
        <taxon>Brachypodieae</taxon>
        <taxon>Brachypodium</taxon>
    </lineage>
</organism>
<evidence type="ECO:0000313" key="3">
    <source>
        <dbReference type="Proteomes" id="UP000008810"/>
    </source>
</evidence>
<name>A0A0Q3G6F7_BRADI</name>
<dbReference type="EMBL" id="CM000881">
    <property type="protein sequence ID" value="KQK06951.1"/>
    <property type="molecule type" value="Genomic_DNA"/>
</dbReference>
<reference evidence="1" key="2">
    <citation type="submission" date="2017-06" db="EMBL/GenBank/DDBJ databases">
        <title>WGS assembly of Brachypodium distachyon.</title>
        <authorList>
            <consortium name="The International Brachypodium Initiative"/>
            <person name="Lucas S."/>
            <person name="Harmon-Smith M."/>
            <person name="Lail K."/>
            <person name="Tice H."/>
            <person name="Grimwood J."/>
            <person name="Bruce D."/>
            <person name="Barry K."/>
            <person name="Shu S."/>
            <person name="Lindquist E."/>
            <person name="Wang M."/>
            <person name="Pitluck S."/>
            <person name="Vogel J.P."/>
            <person name="Garvin D.F."/>
            <person name="Mockler T.C."/>
            <person name="Schmutz J."/>
            <person name="Rokhsar D."/>
            <person name="Bevan M.W."/>
        </authorList>
    </citation>
    <scope>NUCLEOTIDE SEQUENCE</scope>
    <source>
        <strain evidence="1">Bd21</strain>
    </source>
</reference>
<reference evidence="2" key="3">
    <citation type="submission" date="2018-08" db="UniProtKB">
        <authorList>
            <consortium name="EnsemblPlants"/>
        </authorList>
    </citation>
    <scope>IDENTIFICATION</scope>
    <source>
        <strain evidence="2">cv. Bd21</strain>
    </source>
</reference>
<dbReference type="Gramene" id="KQK06951">
    <property type="protein sequence ID" value="KQK06951"/>
    <property type="gene ID" value="BRADI_2g31693v3"/>
</dbReference>
<gene>
    <name evidence="1" type="ORF">BRADI_2g31693v3</name>
</gene>
<reference evidence="1 2" key="1">
    <citation type="journal article" date="2010" name="Nature">
        <title>Genome sequencing and analysis of the model grass Brachypodium distachyon.</title>
        <authorList>
            <consortium name="International Brachypodium Initiative"/>
        </authorList>
    </citation>
    <scope>NUCLEOTIDE SEQUENCE [LARGE SCALE GENOMIC DNA]</scope>
    <source>
        <strain evidence="1 2">Bd21</strain>
    </source>
</reference>
<evidence type="ECO:0000313" key="1">
    <source>
        <dbReference type="EMBL" id="KQK06951.1"/>
    </source>
</evidence>
<dbReference type="EnsemblPlants" id="KQK06951">
    <property type="protein sequence ID" value="KQK06951"/>
    <property type="gene ID" value="BRADI_2g31693v3"/>
</dbReference>
<keyword evidence="3" id="KW-1185">Reference proteome</keyword>
<evidence type="ECO:0000313" key="2">
    <source>
        <dbReference type="EnsemblPlants" id="KQK06951"/>
    </source>
</evidence>
<dbReference type="Proteomes" id="UP000008810">
    <property type="component" value="Chromosome 2"/>
</dbReference>
<proteinExistence type="predicted"/>
<dbReference type="AlphaFoldDB" id="A0A0Q3G6F7"/>
<dbReference type="InParanoid" id="A0A0Q3G6F7"/>